<evidence type="ECO:0000256" key="2">
    <source>
        <dbReference type="RuleBase" id="RU003750"/>
    </source>
</evidence>
<keyword evidence="1 2" id="KW-0808">Transferase</keyword>
<dbReference type="InterPro" id="IPR048254">
    <property type="entry name" value="CDP_ALCOHOL_P_TRANSF_CS"/>
</dbReference>
<evidence type="ECO:0000313" key="5">
    <source>
        <dbReference type="Proteomes" id="UP000238362"/>
    </source>
</evidence>
<dbReference type="InterPro" id="IPR000462">
    <property type="entry name" value="CDP-OH_P_trans"/>
</dbReference>
<comment type="similarity">
    <text evidence="2">Belongs to the CDP-alcohol phosphatidyltransferase class-I family.</text>
</comment>
<dbReference type="GO" id="GO:0016020">
    <property type="term" value="C:membrane"/>
    <property type="evidence" value="ECO:0007669"/>
    <property type="project" value="InterPro"/>
</dbReference>
<keyword evidence="5" id="KW-1185">Reference proteome</keyword>
<dbReference type="Pfam" id="PF01066">
    <property type="entry name" value="CDP-OH_P_transf"/>
    <property type="match status" value="1"/>
</dbReference>
<name>A0A2T0M2X9_9PSEU</name>
<organism evidence="4 5">
    <name type="scientific">Prauserella shujinwangii</name>
    <dbReference type="NCBI Taxonomy" id="1453103"/>
    <lineage>
        <taxon>Bacteria</taxon>
        <taxon>Bacillati</taxon>
        <taxon>Actinomycetota</taxon>
        <taxon>Actinomycetes</taxon>
        <taxon>Pseudonocardiales</taxon>
        <taxon>Pseudonocardiaceae</taxon>
        <taxon>Prauserella</taxon>
    </lineage>
</organism>
<evidence type="ECO:0000313" key="4">
    <source>
        <dbReference type="EMBL" id="PRX51094.1"/>
    </source>
</evidence>
<keyword evidence="3" id="KW-0812">Transmembrane</keyword>
<dbReference type="Proteomes" id="UP000238362">
    <property type="component" value="Unassembled WGS sequence"/>
</dbReference>
<feature type="transmembrane region" description="Helical" evidence="3">
    <location>
        <begin position="26"/>
        <end position="55"/>
    </location>
</feature>
<sequence length="256" mass="26148">MMDVPDDGTGPAPRERALWAGAQVGLLGVLAATTGLGAAGWLAGLGYAGASWLLLGRSMRRAGTRVPGPADRVTAARMVLVGGVTASVADQLGQAGQAGPALPPLVLALTATALALDLADGRVARRTGTESALGARFDMEVDAFLILVLSGHVALSTGPWVLGIGGLRYAFVAASWALPWLRADLPPSVLRKAVAALQGIVLAVLASGLLPYPAVVAGFALAALAFSFGRDCAWLWRRRRAAGSMTVCRAEGLPHA</sequence>
<dbReference type="PROSITE" id="PS00379">
    <property type="entry name" value="CDP_ALCOHOL_P_TRANSF"/>
    <property type="match status" value="1"/>
</dbReference>
<feature type="transmembrane region" description="Helical" evidence="3">
    <location>
        <begin position="216"/>
        <end position="236"/>
    </location>
</feature>
<dbReference type="EMBL" id="PVNH01000001">
    <property type="protein sequence ID" value="PRX51094.1"/>
    <property type="molecule type" value="Genomic_DNA"/>
</dbReference>
<reference evidence="4 5" key="1">
    <citation type="submission" date="2018-03" db="EMBL/GenBank/DDBJ databases">
        <title>Genomic Encyclopedia of Type Strains, Phase III (KMG-III): the genomes of soil and plant-associated and newly described type strains.</title>
        <authorList>
            <person name="Whitman W."/>
        </authorList>
    </citation>
    <scope>NUCLEOTIDE SEQUENCE [LARGE SCALE GENOMIC DNA]</scope>
    <source>
        <strain evidence="4 5">CGMCC 4.7125</strain>
    </source>
</reference>
<protein>
    <submittedName>
        <fullName evidence="4">CDP-alcohol phosphatidyltransferase-like enzyme</fullName>
    </submittedName>
</protein>
<dbReference type="OrthoDB" id="9782011at2"/>
<proteinExistence type="inferred from homology"/>
<dbReference type="GO" id="GO:0008654">
    <property type="term" value="P:phospholipid biosynthetic process"/>
    <property type="evidence" value="ECO:0007669"/>
    <property type="project" value="InterPro"/>
</dbReference>
<evidence type="ECO:0000256" key="1">
    <source>
        <dbReference type="ARBA" id="ARBA00022679"/>
    </source>
</evidence>
<dbReference type="Gene3D" id="1.20.120.1760">
    <property type="match status" value="1"/>
</dbReference>
<dbReference type="GO" id="GO:0016780">
    <property type="term" value="F:phosphotransferase activity, for other substituted phosphate groups"/>
    <property type="evidence" value="ECO:0007669"/>
    <property type="project" value="InterPro"/>
</dbReference>
<evidence type="ECO:0000256" key="3">
    <source>
        <dbReference type="SAM" id="Phobius"/>
    </source>
</evidence>
<accession>A0A2T0M2X9</accession>
<keyword evidence="3" id="KW-0472">Membrane</keyword>
<dbReference type="AlphaFoldDB" id="A0A2T0M2X9"/>
<comment type="caution">
    <text evidence="4">The sequence shown here is derived from an EMBL/GenBank/DDBJ whole genome shotgun (WGS) entry which is preliminary data.</text>
</comment>
<gene>
    <name evidence="4" type="ORF">B0I33_101247</name>
</gene>
<dbReference type="InterPro" id="IPR043130">
    <property type="entry name" value="CDP-OH_PTrfase_TM_dom"/>
</dbReference>
<keyword evidence="3" id="KW-1133">Transmembrane helix</keyword>